<dbReference type="SUPFAM" id="SSF55729">
    <property type="entry name" value="Acyl-CoA N-acyltransferases (Nat)"/>
    <property type="match status" value="1"/>
</dbReference>
<feature type="domain" description="N-acetyltransferase" evidence="1">
    <location>
        <begin position="13"/>
        <end position="179"/>
    </location>
</feature>
<dbReference type="Gene3D" id="3.40.630.30">
    <property type="match status" value="1"/>
</dbReference>
<evidence type="ECO:0000313" key="2">
    <source>
        <dbReference type="EMBL" id="PYI69347.1"/>
    </source>
</evidence>
<dbReference type="GO" id="GO:0016747">
    <property type="term" value="F:acyltransferase activity, transferring groups other than amino-acyl groups"/>
    <property type="evidence" value="ECO:0007669"/>
    <property type="project" value="InterPro"/>
</dbReference>
<dbReference type="Pfam" id="PF13302">
    <property type="entry name" value="Acetyltransf_3"/>
    <property type="match status" value="1"/>
</dbReference>
<evidence type="ECO:0000313" key="3">
    <source>
        <dbReference type="Proteomes" id="UP000247832"/>
    </source>
</evidence>
<gene>
    <name evidence="2" type="ORF">CVV68_02825</name>
</gene>
<dbReference type="EMBL" id="QJVD01000002">
    <property type="protein sequence ID" value="PYI69347.1"/>
    <property type="molecule type" value="Genomic_DNA"/>
</dbReference>
<sequence>MFARKPTLQGTRCVLRPFSPEDLPALGGILADPEVLRLTGSVHSSAAAAAASPVLDAATREWYLSRNARTDRLDLAIVDAAGGECVGEVVLNELRGDDSCNFRILVGPRGRGRGIGSEATRMMLDYAFSATTLNRIELEVFGFNPRARHVYGKAGFVLEGWKRAALKFDGRYVDSAMMAVLRGDWDAIHGPQV</sequence>
<evidence type="ECO:0000259" key="1">
    <source>
        <dbReference type="PROSITE" id="PS51186"/>
    </source>
</evidence>
<organism evidence="2 3">
    <name type="scientific">Arthrobacter livingstonensis</name>
    <dbReference type="NCBI Taxonomy" id="670078"/>
    <lineage>
        <taxon>Bacteria</taxon>
        <taxon>Bacillati</taxon>
        <taxon>Actinomycetota</taxon>
        <taxon>Actinomycetes</taxon>
        <taxon>Micrococcales</taxon>
        <taxon>Micrococcaceae</taxon>
        <taxon>Arthrobacter</taxon>
    </lineage>
</organism>
<dbReference type="PANTHER" id="PTHR43415">
    <property type="entry name" value="SPERMIDINE N(1)-ACETYLTRANSFERASE"/>
    <property type="match status" value="1"/>
</dbReference>
<name>A0A2V5LZB4_9MICC</name>
<dbReference type="OrthoDB" id="9814648at2"/>
<comment type="caution">
    <text evidence="2">The sequence shown here is derived from an EMBL/GenBank/DDBJ whole genome shotgun (WGS) entry which is preliminary data.</text>
</comment>
<dbReference type="InterPro" id="IPR000182">
    <property type="entry name" value="GNAT_dom"/>
</dbReference>
<protein>
    <submittedName>
        <fullName evidence="2">GNAT family N-acetyltransferase</fullName>
    </submittedName>
</protein>
<keyword evidence="3" id="KW-1185">Reference proteome</keyword>
<dbReference type="PROSITE" id="PS51186">
    <property type="entry name" value="GNAT"/>
    <property type="match status" value="1"/>
</dbReference>
<accession>A0A2V5LZB4</accession>
<dbReference type="InterPro" id="IPR016181">
    <property type="entry name" value="Acyl_CoA_acyltransferase"/>
</dbReference>
<keyword evidence="2" id="KW-0808">Transferase</keyword>
<dbReference type="PANTHER" id="PTHR43415:SF3">
    <property type="entry name" value="GNAT-FAMILY ACETYLTRANSFERASE"/>
    <property type="match status" value="1"/>
</dbReference>
<reference evidence="2 3" key="1">
    <citation type="submission" date="2018-05" db="EMBL/GenBank/DDBJ databases">
        <title>Genetic diversity of glacier-inhabiting Cryobacterium bacteria in China and description of Cryobacterium mengkeensis sp. nov. and Arthrobacter glacialis sp. nov.</title>
        <authorList>
            <person name="Liu Q."/>
            <person name="Xin Y.-H."/>
        </authorList>
    </citation>
    <scope>NUCLEOTIDE SEQUENCE [LARGE SCALE GENOMIC DNA]</scope>
    <source>
        <strain evidence="2 3">LI2</strain>
    </source>
</reference>
<dbReference type="AlphaFoldDB" id="A0A2V5LZB4"/>
<dbReference type="Proteomes" id="UP000247832">
    <property type="component" value="Unassembled WGS sequence"/>
</dbReference>
<proteinExistence type="predicted"/>